<keyword evidence="2" id="KW-1185">Reference proteome</keyword>
<dbReference type="EMBL" id="JANCNS010000001">
    <property type="protein sequence ID" value="MCP9199705.1"/>
    <property type="molecule type" value="Genomic_DNA"/>
</dbReference>
<comment type="caution">
    <text evidence="1">The sequence shown here is derived from an EMBL/GenBank/DDBJ whole genome shotgun (WGS) entry which is preliminary data.</text>
</comment>
<gene>
    <name evidence="1" type="ORF">MKO06_07300</name>
</gene>
<dbReference type="AlphaFoldDB" id="A0A9X2I4H9"/>
<evidence type="ECO:0000313" key="1">
    <source>
        <dbReference type="EMBL" id="MCP9199705.1"/>
    </source>
</evidence>
<sequence length="104" mass="11793">MKRPTKEVGISSVDSLVDKSFDMYDAVYDYNLRLESGEELNDEEMDLLEQISHDSELLSAYAIEAAEDIDGRSVFRQGKALLNLNRAKKALTYCLVTTKEILIE</sequence>
<reference evidence="1" key="1">
    <citation type="submission" date="2022-07" db="EMBL/GenBank/DDBJ databases">
        <title>Gramela sediminis sp. nov., isolated from deep-sea sediment of the Indian Ocean.</title>
        <authorList>
            <person name="Shi H."/>
        </authorList>
    </citation>
    <scope>NUCLEOTIDE SEQUENCE</scope>
    <source>
        <strain evidence="1">GC03-9</strain>
    </source>
</reference>
<evidence type="ECO:0000313" key="2">
    <source>
        <dbReference type="Proteomes" id="UP001155280"/>
    </source>
</evidence>
<accession>A0A9X2I4H9</accession>
<proteinExistence type="predicted"/>
<organism evidence="1 2">
    <name type="scientific">Christiangramia oceanisediminis</name>
    <dbReference type="NCBI Taxonomy" id="2920386"/>
    <lineage>
        <taxon>Bacteria</taxon>
        <taxon>Pseudomonadati</taxon>
        <taxon>Bacteroidota</taxon>
        <taxon>Flavobacteriia</taxon>
        <taxon>Flavobacteriales</taxon>
        <taxon>Flavobacteriaceae</taxon>
        <taxon>Christiangramia</taxon>
    </lineage>
</organism>
<protein>
    <submittedName>
        <fullName evidence="1">Uncharacterized protein</fullName>
    </submittedName>
</protein>
<name>A0A9X2I4H9_9FLAO</name>
<dbReference type="Proteomes" id="UP001155280">
    <property type="component" value="Unassembled WGS sequence"/>
</dbReference>
<dbReference type="RefSeq" id="WP_241550223.1">
    <property type="nucleotide sequence ID" value="NZ_JANCNS010000001.1"/>
</dbReference>